<dbReference type="CDD" id="cd11711">
    <property type="entry name" value="GINS_A_Sld5"/>
    <property type="match status" value="1"/>
</dbReference>
<proteinExistence type="predicted"/>
<dbReference type="KEGG" id="bgt:106072557"/>
<dbReference type="InterPro" id="IPR008591">
    <property type="entry name" value="GINS_Sld5"/>
</dbReference>
<feature type="domain" description="GINS subunit" evidence="6">
    <location>
        <begin position="71"/>
        <end position="145"/>
    </location>
</feature>
<name>A0A2C9KVP6_BIOGL</name>
<dbReference type="EnsemblMetazoa" id="BGLB024099-RA">
    <property type="protein sequence ID" value="BGLB024099-PA"/>
    <property type="gene ID" value="BGLB024099"/>
</dbReference>
<keyword evidence="2" id="KW-0235">DNA replication</keyword>
<dbReference type="PANTHER" id="PTHR21206:SF0">
    <property type="entry name" value="DNA REPLICATION COMPLEX GINS PROTEIN SLD5"/>
    <property type="match status" value="1"/>
</dbReference>
<dbReference type="SUPFAM" id="SSF158573">
    <property type="entry name" value="GINS helical bundle-like"/>
    <property type="match status" value="1"/>
</dbReference>
<evidence type="ECO:0000256" key="3">
    <source>
        <dbReference type="ARBA" id="ARBA00023242"/>
    </source>
</evidence>
<dbReference type="VEuPathDB" id="VectorBase:BGLAX_032037"/>
<gene>
    <name evidence="7" type="primary">106072557</name>
</gene>
<dbReference type="OrthoDB" id="338231at2759"/>
<dbReference type="InterPro" id="IPR038749">
    <property type="entry name" value="Sld5_GINS_A"/>
</dbReference>
<dbReference type="Gene3D" id="1.20.58.1030">
    <property type="match status" value="1"/>
</dbReference>
<evidence type="ECO:0000256" key="2">
    <source>
        <dbReference type="ARBA" id="ARBA00022705"/>
    </source>
</evidence>
<dbReference type="GO" id="GO:0000811">
    <property type="term" value="C:GINS complex"/>
    <property type="evidence" value="ECO:0007669"/>
    <property type="project" value="TreeGrafter"/>
</dbReference>
<organism evidence="7 8">
    <name type="scientific">Biomphalaria glabrata</name>
    <name type="common">Bloodfluke planorb</name>
    <name type="synonym">Freshwater snail</name>
    <dbReference type="NCBI Taxonomy" id="6526"/>
    <lineage>
        <taxon>Eukaryota</taxon>
        <taxon>Metazoa</taxon>
        <taxon>Spiralia</taxon>
        <taxon>Lophotrochozoa</taxon>
        <taxon>Mollusca</taxon>
        <taxon>Gastropoda</taxon>
        <taxon>Heterobranchia</taxon>
        <taxon>Euthyneura</taxon>
        <taxon>Panpulmonata</taxon>
        <taxon>Hygrophila</taxon>
        <taxon>Lymnaeoidea</taxon>
        <taxon>Planorbidae</taxon>
        <taxon>Biomphalaria</taxon>
    </lineage>
</organism>
<evidence type="ECO:0000313" key="7">
    <source>
        <dbReference type="EnsemblMetazoa" id="BGLB024099-PA"/>
    </source>
</evidence>
<evidence type="ECO:0000313" key="8">
    <source>
        <dbReference type="Proteomes" id="UP000076420"/>
    </source>
</evidence>
<dbReference type="Pfam" id="PF05916">
    <property type="entry name" value="Sld5"/>
    <property type="match status" value="1"/>
</dbReference>
<dbReference type="AlphaFoldDB" id="A0A2C9KVP6"/>
<dbReference type="Proteomes" id="UP000076420">
    <property type="component" value="Unassembled WGS sequence"/>
</dbReference>
<evidence type="ECO:0000256" key="5">
    <source>
        <dbReference type="SAM" id="MobiDB-lite"/>
    </source>
</evidence>
<dbReference type="FunFam" id="1.20.58.1030:FF:000002">
    <property type="entry name" value="DNA replication complex GINS protein SLD5"/>
    <property type="match status" value="1"/>
</dbReference>
<dbReference type="VEuPathDB" id="VectorBase:BGLB024099"/>
<dbReference type="STRING" id="6526.A0A2C9KVP6"/>
<comment type="subcellular location">
    <subcellularLocation>
        <location evidence="1">Nucleus</location>
    </subcellularLocation>
</comment>
<dbReference type="InterPro" id="IPR036224">
    <property type="entry name" value="GINS_bundle-like_dom_sf"/>
</dbReference>
<dbReference type="PANTHER" id="PTHR21206">
    <property type="entry name" value="SLD5 PROTEIN"/>
    <property type="match status" value="1"/>
</dbReference>
<dbReference type="GO" id="GO:0000727">
    <property type="term" value="P:double-strand break repair via break-induced replication"/>
    <property type="evidence" value="ECO:0007669"/>
    <property type="project" value="TreeGrafter"/>
</dbReference>
<reference evidence="7" key="1">
    <citation type="submission" date="2020-05" db="UniProtKB">
        <authorList>
            <consortium name="EnsemblMetazoa"/>
        </authorList>
    </citation>
    <scope>IDENTIFICATION</scope>
    <source>
        <strain evidence="7">BB02</strain>
    </source>
</reference>
<evidence type="ECO:0000256" key="1">
    <source>
        <dbReference type="ARBA" id="ARBA00004123"/>
    </source>
</evidence>
<feature type="region of interest" description="Disordered" evidence="5">
    <location>
        <begin position="1"/>
        <end position="22"/>
    </location>
</feature>
<dbReference type="InterPro" id="IPR021151">
    <property type="entry name" value="GINS_A"/>
</dbReference>
<dbReference type="GO" id="GO:0006261">
    <property type="term" value="P:DNA-templated DNA replication"/>
    <property type="evidence" value="ECO:0007669"/>
    <property type="project" value="InterPro"/>
</dbReference>
<evidence type="ECO:0000259" key="6">
    <source>
        <dbReference type="Pfam" id="PF05916"/>
    </source>
</evidence>
<protein>
    <recommendedName>
        <fullName evidence="4">GINS complex subunit 4</fullName>
    </recommendedName>
</protein>
<evidence type="ECO:0000256" key="4">
    <source>
        <dbReference type="ARBA" id="ARBA00030869"/>
    </source>
</evidence>
<sequence length="244" mass="27760">MSTEDVGDDLLETVDDEEEEEAMTAPEVLHKLEEAWLNEKFSPDLLPVKSNLVECMLDQIVAMENNISTLKKGDFRISVHRMEIDRIRYVISSYLRHRLAKIESLTTHVLQEEEKRRDSENVLMSPAELEFAKGYCNSVMTHLTNTALDHMPLKAATPNAKEIDNVRYPLELLGSLYCSELYNFEIPGDRVLLKVPAVSNIEKYPILRLEIASSGQALKRGKSDGVDNISGELLNHDKHILKIR</sequence>
<keyword evidence="3" id="KW-0539">Nucleus</keyword>
<accession>A0A2C9KVP6</accession>